<accession>A0A2C5ZN85</accession>
<sequence length="385" mass="43364">MAMLVKIILSSLLCGLAALVASQPTAPKLAARQLVVLNETALFAGRPRETFKRGLMSSPSNVTHLVKHVARSSDDDDWLNKTDYMRHMHKRDTGTLLKRDSMNGTSVMHRRNETGALFKREANAISMKDKRSANTTMMMDKRSLNATMMKRSANATSSMVKRSYDLTMDKRSLNDTMMKRSGTSTALMAEKRSLNSTMTKRSANATISMYRRKDTALVLKRNSNTTSPMEKRANLTASMHKRNETAPPIFKRDVNATMTMHKRNETSPHLLRRSTNATTMYKREDPKTAHLKAKEQQGASHRHRLRSAQPAPLLITNKGPRSLRRPSKTSDRFRTGGGLPISRREEHWLSDRSKNLARLGRREAHAAELLDSGSRLEERALAALP</sequence>
<organism evidence="3 4">
    <name type="scientific">Ophiocordyceps camponoti-rufipedis</name>
    <dbReference type="NCBI Taxonomy" id="2004952"/>
    <lineage>
        <taxon>Eukaryota</taxon>
        <taxon>Fungi</taxon>
        <taxon>Dikarya</taxon>
        <taxon>Ascomycota</taxon>
        <taxon>Pezizomycotina</taxon>
        <taxon>Sordariomycetes</taxon>
        <taxon>Hypocreomycetidae</taxon>
        <taxon>Hypocreales</taxon>
        <taxon>Ophiocordycipitaceae</taxon>
        <taxon>Ophiocordyceps</taxon>
    </lineage>
</organism>
<evidence type="ECO:0000313" key="3">
    <source>
        <dbReference type="EMBL" id="PHH80854.1"/>
    </source>
</evidence>
<dbReference type="Proteomes" id="UP000226431">
    <property type="component" value="Unassembled WGS sequence"/>
</dbReference>
<dbReference type="EMBL" id="NJES01000007">
    <property type="protein sequence ID" value="PHH80854.1"/>
    <property type="molecule type" value="Genomic_DNA"/>
</dbReference>
<keyword evidence="4" id="KW-1185">Reference proteome</keyword>
<evidence type="ECO:0000256" key="1">
    <source>
        <dbReference type="SAM" id="MobiDB-lite"/>
    </source>
</evidence>
<feature type="signal peptide" evidence="2">
    <location>
        <begin position="1"/>
        <end position="22"/>
    </location>
</feature>
<comment type="caution">
    <text evidence="3">The sequence shown here is derived from an EMBL/GenBank/DDBJ whole genome shotgun (WGS) entry which is preliminary data.</text>
</comment>
<reference evidence="3 4" key="1">
    <citation type="submission" date="2017-06" db="EMBL/GenBank/DDBJ databases">
        <title>Ant-infecting Ophiocordyceps genomes reveal a high diversity of potential behavioral manipulation genes and a possible major role for enterotoxins.</title>
        <authorList>
            <person name="De Bekker C."/>
            <person name="Evans H.C."/>
            <person name="Brachmann A."/>
            <person name="Hughes D.P."/>
        </authorList>
    </citation>
    <scope>NUCLEOTIDE SEQUENCE [LARGE SCALE GENOMIC DNA]</scope>
    <source>
        <strain evidence="3 4">Map16</strain>
    </source>
</reference>
<dbReference type="OrthoDB" id="10374524at2759"/>
<evidence type="ECO:0000313" key="4">
    <source>
        <dbReference type="Proteomes" id="UP000226431"/>
    </source>
</evidence>
<feature type="compositionally biased region" description="Basic and acidic residues" evidence="1">
    <location>
        <begin position="281"/>
        <end position="295"/>
    </location>
</feature>
<feature type="chain" id="PRO_5012677111" evidence="2">
    <location>
        <begin position="23"/>
        <end position="385"/>
    </location>
</feature>
<dbReference type="AlphaFoldDB" id="A0A2C5ZN85"/>
<proteinExistence type="predicted"/>
<keyword evidence="2" id="KW-0732">Signal</keyword>
<evidence type="ECO:0000256" key="2">
    <source>
        <dbReference type="SAM" id="SignalP"/>
    </source>
</evidence>
<dbReference type="STRING" id="2004952.A0A2C5ZN85"/>
<name>A0A2C5ZN85_9HYPO</name>
<feature type="region of interest" description="Disordered" evidence="1">
    <location>
        <begin position="274"/>
        <end position="340"/>
    </location>
</feature>
<protein>
    <submittedName>
        <fullName evidence="3">Uncharacterized protein</fullName>
    </submittedName>
</protein>
<gene>
    <name evidence="3" type="ORF">CDD80_6413</name>
</gene>